<gene>
    <name evidence="10" type="ORF">QVD17_29557</name>
</gene>
<evidence type="ECO:0000256" key="3">
    <source>
        <dbReference type="ARBA" id="ARBA00010766"/>
    </source>
</evidence>
<comment type="caution">
    <text evidence="10">The sequence shown here is derived from an EMBL/GenBank/DDBJ whole genome shotgun (WGS) entry which is preliminary data.</text>
</comment>
<keyword evidence="4 8" id="KW-0831">Ubiquinone biosynthesis</keyword>
<feature type="domain" description="COQ9 C-terminal" evidence="9">
    <location>
        <begin position="191"/>
        <end position="261"/>
    </location>
</feature>
<sequence>MMQRGRRLFQFSYYSYSFLRGKSNPSCSSSLIRTPFRFLSSNNPVDVDTSASSSSFIHHQHTTTDTSGGFNYQQQQARLLQASLNHVIRLGWTEAAMIAAARDLALSPSIVGSISSSSSSSPSAAAALVEYFMDQCLQNLIHIIQDSGDLQDLPPSHRISNLIKLRLQMQAPYISNWPQALSIQAQPSNISTSFKQRAMLVDEFLNASYNEQPTAPDWYLKRTIVAGIYSTTELYMLTDNSTDFEDTWIFLNERVRDAFDLEKTFQEVKYFAEAVGAGFQGFKNKGGY</sequence>
<dbReference type="Proteomes" id="UP001229421">
    <property type="component" value="Unassembled WGS sequence"/>
</dbReference>
<evidence type="ECO:0000256" key="4">
    <source>
        <dbReference type="ARBA" id="ARBA00022688"/>
    </source>
</evidence>
<proteinExistence type="inferred from homology"/>
<keyword evidence="11" id="KW-1185">Reference proteome</keyword>
<evidence type="ECO:0000256" key="5">
    <source>
        <dbReference type="ARBA" id="ARBA00022946"/>
    </source>
</evidence>
<dbReference type="InterPro" id="IPR013718">
    <property type="entry name" value="COQ9_C"/>
</dbReference>
<dbReference type="FunFam" id="1.10.357.10:FF:000004">
    <property type="entry name" value="Ubiquinone biosynthesis protein COQ9, mitochondrial"/>
    <property type="match status" value="1"/>
</dbReference>
<comment type="similarity">
    <text evidence="3 8">Belongs to the COQ9 family.</text>
</comment>
<dbReference type="GO" id="GO:0008289">
    <property type="term" value="F:lipid binding"/>
    <property type="evidence" value="ECO:0007669"/>
    <property type="project" value="UniProtKB-UniRule"/>
</dbReference>
<accession>A0AAD8NMI4</accession>
<evidence type="ECO:0000313" key="10">
    <source>
        <dbReference type="EMBL" id="KAK1413821.1"/>
    </source>
</evidence>
<organism evidence="10 11">
    <name type="scientific">Tagetes erecta</name>
    <name type="common">African marigold</name>
    <dbReference type="NCBI Taxonomy" id="13708"/>
    <lineage>
        <taxon>Eukaryota</taxon>
        <taxon>Viridiplantae</taxon>
        <taxon>Streptophyta</taxon>
        <taxon>Embryophyta</taxon>
        <taxon>Tracheophyta</taxon>
        <taxon>Spermatophyta</taxon>
        <taxon>Magnoliopsida</taxon>
        <taxon>eudicotyledons</taxon>
        <taxon>Gunneridae</taxon>
        <taxon>Pentapetalae</taxon>
        <taxon>asterids</taxon>
        <taxon>campanulids</taxon>
        <taxon>Asterales</taxon>
        <taxon>Asteraceae</taxon>
        <taxon>Asteroideae</taxon>
        <taxon>Heliantheae alliance</taxon>
        <taxon>Tageteae</taxon>
        <taxon>Tagetes</taxon>
    </lineage>
</organism>
<keyword evidence="7 8" id="KW-0496">Mitochondrion</keyword>
<name>A0AAD8NMI4_TARER</name>
<comment type="subcellular location">
    <subcellularLocation>
        <location evidence="1 8">Mitochondrion</location>
    </subcellularLocation>
</comment>
<dbReference type="GO" id="GO:0006744">
    <property type="term" value="P:ubiquinone biosynthetic process"/>
    <property type="evidence" value="ECO:0007669"/>
    <property type="project" value="UniProtKB-UniRule"/>
</dbReference>
<dbReference type="GO" id="GO:0005743">
    <property type="term" value="C:mitochondrial inner membrane"/>
    <property type="evidence" value="ECO:0007669"/>
    <property type="project" value="TreeGrafter"/>
</dbReference>
<dbReference type="Gene3D" id="1.10.357.10">
    <property type="entry name" value="Tetracycline Repressor, domain 2"/>
    <property type="match status" value="1"/>
</dbReference>
<dbReference type="PANTHER" id="PTHR21427:SF19">
    <property type="entry name" value="UBIQUINONE BIOSYNTHESIS PROTEIN COQ9, MITOCHONDRIAL"/>
    <property type="match status" value="1"/>
</dbReference>
<evidence type="ECO:0000256" key="1">
    <source>
        <dbReference type="ARBA" id="ARBA00004173"/>
    </source>
</evidence>
<dbReference type="EMBL" id="JAUHHV010000008">
    <property type="protein sequence ID" value="KAK1413821.1"/>
    <property type="molecule type" value="Genomic_DNA"/>
</dbReference>
<dbReference type="Pfam" id="PF08511">
    <property type="entry name" value="COQ9"/>
    <property type="match status" value="1"/>
</dbReference>
<comment type="pathway">
    <text evidence="2 8">Cofactor biosynthesis; ubiquinone biosynthesis.</text>
</comment>
<evidence type="ECO:0000256" key="2">
    <source>
        <dbReference type="ARBA" id="ARBA00004749"/>
    </source>
</evidence>
<evidence type="ECO:0000259" key="9">
    <source>
        <dbReference type="Pfam" id="PF08511"/>
    </source>
</evidence>
<keyword evidence="5" id="KW-0809">Transit peptide</keyword>
<evidence type="ECO:0000313" key="11">
    <source>
        <dbReference type="Proteomes" id="UP001229421"/>
    </source>
</evidence>
<evidence type="ECO:0000256" key="8">
    <source>
        <dbReference type="RuleBase" id="RU366063"/>
    </source>
</evidence>
<comment type="function">
    <text evidence="8">Membrane-associated protein that warps the membrane surface to access and bind aromatic isoprenes with high specificity, including ubiquinone (CoQ) isoprene intermediates and presents them directly to Coq7, therefore facilitating the Coq7-mediated hydroxylase step. Participates in the biosynthesis of coenzyme Q, also named ubiquinone, an essential lipid-soluble electron transporter for aerobic cellular respiration.</text>
</comment>
<dbReference type="NCBIfam" id="TIGR02396">
    <property type="entry name" value="diverge_rpsU"/>
    <property type="match status" value="1"/>
</dbReference>
<reference evidence="10" key="1">
    <citation type="journal article" date="2023" name="bioRxiv">
        <title>Improved chromosome-level genome assembly for marigold (Tagetes erecta).</title>
        <authorList>
            <person name="Jiang F."/>
            <person name="Yuan L."/>
            <person name="Wang S."/>
            <person name="Wang H."/>
            <person name="Xu D."/>
            <person name="Wang A."/>
            <person name="Fan W."/>
        </authorList>
    </citation>
    <scope>NUCLEOTIDE SEQUENCE</scope>
    <source>
        <strain evidence="10">WSJ</strain>
        <tissue evidence="10">Leaf</tissue>
    </source>
</reference>
<dbReference type="PANTHER" id="PTHR21427">
    <property type="entry name" value="UBIQUINONE BIOSYNTHESIS PROTEIN COQ9, MITOCHONDRIAL"/>
    <property type="match status" value="1"/>
</dbReference>
<dbReference type="InterPro" id="IPR012762">
    <property type="entry name" value="Ubiq_biosynth_COQ9"/>
</dbReference>
<keyword evidence="6 8" id="KW-0446">Lipid-binding</keyword>
<dbReference type="AlphaFoldDB" id="A0AAD8NMI4"/>
<evidence type="ECO:0000256" key="6">
    <source>
        <dbReference type="ARBA" id="ARBA00023121"/>
    </source>
</evidence>
<evidence type="ECO:0000256" key="7">
    <source>
        <dbReference type="ARBA" id="ARBA00023128"/>
    </source>
</evidence>
<protein>
    <recommendedName>
        <fullName evidence="8">Ubiquinone biosynthesis protein</fullName>
    </recommendedName>
</protein>